<sequence>MSLLDLQSLEATETTAPQAAGEAAFSEASLLLCDSTASILLCL</sequence>
<dbReference type="InterPro" id="IPR045825">
    <property type="entry name" value="RamS"/>
</dbReference>
<comment type="caution">
    <text evidence="1">The sequence shown here is derived from an EMBL/GenBank/DDBJ whole genome shotgun (WGS) entry which is preliminary data.</text>
</comment>
<keyword evidence="2" id="KW-1185">Reference proteome</keyword>
<proteinExistence type="predicted"/>
<reference evidence="1" key="1">
    <citation type="submission" date="2021-04" db="EMBL/GenBank/DDBJ databases">
        <title>Genome based classification of Actinospica acidithermotolerans sp. nov., an actinobacterium isolated from an Indonesian hot spring.</title>
        <authorList>
            <person name="Kusuma A.B."/>
            <person name="Putra K.E."/>
            <person name="Nafisah S."/>
            <person name="Loh J."/>
            <person name="Nouioui I."/>
            <person name="Goodfellow M."/>
        </authorList>
    </citation>
    <scope>NUCLEOTIDE SEQUENCE</scope>
    <source>
        <strain evidence="1">CSCA 57</strain>
    </source>
</reference>
<dbReference type="Proteomes" id="UP000675781">
    <property type="component" value="Unassembled WGS sequence"/>
</dbReference>
<dbReference type="RefSeq" id="WP_212534216.1">
    <property type="nucleotide sequence ID" value="NZ_JAGSOG010000653.1"/>
</dbReference>
<dbReference type="Pfam" id="PF19402">
    <property type="entry name" value="RamS"/>
    <property type="match status" value="1"/>
</dbReference>
<evidence type="ECO:0000313" key="1">
    <source>
        <dbReference type="EMBL" id="MBR7839806.1"/>
    </source>
</evidence>
<dbReference type="NCBIfam" id="NF033212">
    <property type="entry name" value="SapB_AmfS_lanti"/>
    <property type="match status" value="1"/>
</dbReference>
<dbReference type="AlphaFoldDB" id="A0A941EYT7"/>
<protein>
    <submittedName>
        <fullName evidence="1">SapB/AmfS family lanthipeptide</fullName>
    </submittedName>
</protein>
<organism evidence="1 2">
    <name type="scientific">Actinospica durhamensis</name>
    <dbReference type="NCBI Taxonomy" id="1508375"/>
    <lineage>
        <taxon>Bacteria</taxon>
        <taxon>Bacillati</taxon>
        <taxon>Actinomycetota</taxon>
        <taxon>Actinomycetes</taxon>
        <taxon>Catenulisporales</taxon>
        <taxon>Actinospicaceae</taxon>
        <taxon>Actinospica</taxon>
    </lineage>
</organism>
<evidence type="ECO:0000313" key="2">
    <source>
        <dbReference type="Proteomes" id="UP000675781"/>
    </source>
</evidence>
<accession>A0A941EYT7</accession>
<dbReference type="EMBL" id="JAGSOG010000653">
    <property type="protein sequence ID" value="MBR7839806.1"/>
    <property type="molecule type" value="Genomic_DNA"/>
</dbReference>
<name>A0A941EYT7_9ACTN</name>
<gene>
    <name evidence="1" type="ORF">KDL01_41590</name>
</gene>